<accession>A0A1G4M8Y5</accession>
<dbReference type="InterPro" id="IPR017937">
    <property type="entry name" value="Thioredoxin_CS"/>
</dbReference>
<dbReference type="EMBL" id="LT598485">
    <property type="protein sequence ID" value="SCW00291.1"/>
    <property type="molecule type" value="Genomic_DNA"/>
</dbReference>
<protein>
    <submittedName>
        <fullName evidence="3">LAFE_0C00914g1_1</fullName>
    </submittedName>
</protein>
<dbReference type="InterPro" id="IPR013766">
    <property type="entry name" value="Thioredoxin_domain"/>
</dbReference>
<gene>
    <name evidence="3" type="ORF">LAFE_0C00914G</name>
</gene>
<dbReference type="STRING" id="4955.A0A1G4M8Y5"/>
<evidence type="ECO:0000313" key="3">
    <source>
        <dbReference type="EMBL" id="SCW00291.1"/>
    </source>
</evidence>
<keyword evidence="1" id="KW-1015">Disulfide bond</keyword>
<evidence type="ECO:0000256" key="1">
    <source>
        <dbReference type="ARBA" id="ARBA00023157"/>
    </source>
</evidence>
<dbReference type="PANTHER" id="PTHR46115">
    <property type="entry name" value="THIOREDOXIN-LIKE PROTEIN 1"/>
    <property type="match status" value="1"/>
</dbReference>
<proteinExistence type="predicted"/>
<name>A0A1G4M8Y5_LACFM</name>
<dbReference type="Proteomes" id="UP000190831">
    <property type="component" value="Chromosome C"/>
</dbReference>
<feature type="domain" description="Thioredoxin" evidence="2">
    <location>
        <begin position="2"/>
        <end position="122"/>
    </location>
</feature>
<dbReference type="InterPro" id="IPR005746">
    <property type="entry name" value="Thioredoxin"/>
</dbReference>
<dbReference type="InterPro" id="IPR036249">
    <property type="entry name" value="Thioredoxin-like_sf"/>
</dbReference>
<dbReference type="AlphaFoldDB" id="A0A1G4M8Y5"/>
<evidence type="ECO:0000259" key="2">
    <source>
        <dbReference type="PROSITE" id="PS51352"/>
    </source>
</evidence>
<dbReference type="GO" id="GO:0015035">
    <property type="term" value="F:protein-disulfide reductase activity"/>
    <property type="evidence" value="ECO:0007669"/>
    <property type="project" value="InterPro"/>
</dbReference>
<organism evidence="3 4">
    <name type="scientific">Lachancea fermentati</name>
    <name type="common">Zygosaccharomyces fermentati</name>
    <dbReference type="NCBI Taxonomy" id="4955"/>
    <lineage>
        <taxon>Eukaryota</taxon>
        <taxon>Fungi</taxon>
        <taxon>Dikarya</taxon>
        <taxon>Ascomycota</taxon>
        <taxon>Saccharomycotina</taxon>
        <taxon>Saccharomycetes</taxon>
        <taxon>Saccharomycetales</taxon>
        <taxon>Saccharomycetaceae</taxon>
        <taxon>Lachancea</taxon>
    </lineage>
</organism>
<dbReference type="OMA" id="WCIPSVF"/>
<sequence length="122" mass="13498">MLRTTFAARRLQFARFQSTVTQLKTLPEFQKAIATKQLSVVDFYATWCGPCKAISPHVEKLSTKYQDVSFYKVDVDESPDIAGFCGVSAMPTFLFTKNGQAIGKVVGADPRGLNQGIEDLKD</sequence>
<reference evidence="3 4" key="1">
    <citation type="submission" date="2016-03" db="EMBL/GenBank/DDBJ databases">
        <authorList>
            <person name="Devillers H."/>
        </authorList>
    </citation>
    <scope>NUCLEOTIDE SEQUENCE [LARGE SCALE GENOMIC DNA]</scope>
    <source>
        <strain evidence="3">CBS 6772</strain>
    </source>
</reference>
<dbReference type="Gene3D" id="3.40.30.10">
    <property type="entry name" value="Glutaredoxin"/>
    <property type="match status" value="1"/>
</dbReference>
<dbReference type="PROSITE" id="PS51352">
    <property type="entry name" value="THIOREDOXIN_2"/>
    <property type="match status" value="1"/>
</dbReference>
<dbReference type="Pfam" id="PF00085">
    <property type="entry name" value="Thioredoxin"/>
    <property type="match status" value="1"/>
</dbReference>
<dbReference type="OrthoDB" id="10263751at2759"/>
<dbReference type="PRINTS" id="PR00421">
    <property type="entry name" value="THIOREDOXIN"/>
</dbReference>
<dbReference type="CDD" id="cd02947">
    <property type="entry name" value="TRX_family"/>
    <property type="match status" value="1"/>
</dbReference>
<keyword evidence="4" id="KW-1185">Reference proteome</keyword>
<evidence type="ECO:0000313" key="4">
    <source>
        <dbReference type="Proteomes" id="UP000190831"/>
    </source>
</evidence>
<dbReference type="FunFam" id="3.40.30.10:FF:000245">
    <property type="entry name" value="Thioredoxin"/>
    <property type="match status" value="1"/>
</dbReference>
<dbReference type="PROSITE" id="PS00194">
    <property type="entry name" value="THIOREDOXIN_1"/>
    <property type="match status" value="1"/>
</dbReference>
<dbReference type="NCBIfam" id="TIGR01068">
    <property type="entry name" value="thioredoxin"/>
    <property type="match status" value="1"/>
</dbReference>
<dbReference type="SUPFAM" id="SSF52833">
    <property type="entry name" value="Thioredoxin-like"/>
    <property type="match status" value="1"/>
</dbReference>